<dbReference type="SUPFAM" id="SSF51658">
    <property type="entry name" value="Xylose isomerase-like"/>
    <property type="match status" value="1"/>
</dbReference>
<gene>
    <name evidence="1" type="ORF">SAMN04487959_11712</name>
</gene>
<accession>A0A1I3FAW0</accession>
<dbReference type="RefSeq" id="WP_092849482.1">
    <property type="nucleotide sequence ID" value="NZ_FOPY01000017.1"/>
</dbReference>
<sequence length="263" mass="28339">MQDAMVTFPYRPGRPSLGVAASAYGHDVILRHGQAGILSWLAEAGADAVEIRRELLTDGFDDFAGLGRACADHGLGVVYSAADALWQDDTPHPNIALRLAEAGALGASAIKFSLGRYELGETSAWRAMNRVLGAAAVSLVMVENDQTPEGGTLTPLAAFLTDAERADCPLAMTFDIGNWRWTGEHAIPAARRLGRHVRYVHCKGTHAQGDRFSACVPDDATLAEWQPLMAQFPPSVPRAIEYPLQGPDLIALTRQQLERLATL</sequence>
<keyword evidence="1" id="KW-0413">Isomerase</keyword>
<dbReference type="STRING" id="442341.SAMN04487959_11712"/>
<dbReference type="Proteomes" id="UP000199040">
    <property type="component" value="Unassembled WGS sequence"/>
</dbReference>
<keyword evidence="2" id="KW-1185">Reference proteome</keyword>
<organism evidence="1 2">
    <name type="scientific">Modicisalibacter xianhensis</name>
    <dbReference type="NCBI Taxonomy" id="442341"/>
    <lineage>
        <taxon>Bacteria</taxon>
        <taxon>Pseudomonadati</taxon>
        <taxon>Pseudomonadota</taxon>
        <taxon>Gammaproteobacteria</taxon>
        <taxon>Oceanospirillales</taxon>
        <taxon>Halomonadaceae</taxon>
        <taxon>Modicisalibacter</taxon>
    </lineage>
</organism>
<evidence type="ECO:0000313" key="2">
    <source>
        <dbReference type="Proteomes" id="UP000199040"/>
    </source>
</evidence>
<dbReference type="GO" id="GO:0016853">
    <property type="term" value="F:isomerase activity"/>
    <property type="evidence" value="ECO:0007669"/>
    <property type="project" value="UniProtKB-KW"/>
</dbReference>
<dbReference type="Gene3D" id="3.20.20.150">
    <property type="entry name" value="Divalent-metal-dependent TIM barrel enzymes"/>
    <property type="match status" value="1"/>
</dbReference>
<dbReference type="InterPro" id="IPR036237">
    <property type="entry name" value="Xyl_isomerase-like_sf"/>
</dbReference>
<name>A0A1I3FAW0_9GAMM</name>
<protein>
    <submittedName>
        <fullName evidence="1">Xylose isomerase-like TIM barrel</fullName>
    </submittedName>
</protein>
<reference evidence="1 2" key="1">
    <citation type="submission" date="2016-10" db="EMBL/GenBank/DDBJ databases">
        <authorList>
            <person name="de Groot N.N."/>
        </authorList>
    </citation>
    <scope>NUCLEOTIDE SEQUENCE [LARGE SCALE GENOMIC DNA]</scope>
    <source>
        <strain evidence="1 2">CGMCC 1.6848</strain>
    </source>
</reference>
<dbReference type="AlphaFoldDB" id="A0A1I3FAW0"/>
<evidence type="ECO:0000313" key="1">
    <source>
        <dbReference type="EMBL" id="SFI08346.1"/>
    </source>
</evidence>
<proteinExistence type="predicted"/>
<dbReference type="EMBL" id="FOPY01000017">
    <property type="protein sequence ID" value="SFI08346.1"/>
    <property type="molecule type" value="Genomic_DNA"/>
</dbReference>